<dbReference type="InterPro" id="IPR050503">
    <property type="entry name" value="cAMP-dep_PK_reg_su-like"/>
</dbReference>
<sequence length="368" mass="41178">MPNTEILPLLKQFSPFDGLDDEYVEQVAAHSQLISEDKGKLLFRRGKAADYRFYLLEGSVDLVGANFSTETIDAGSERARQTLAETSPTQVSAVAKSEVTLLQVEADFLDLAMVWSQVSGEAQIDPDFDEDALEGPDPFFNEDPLSGLNLSKAHVEVEESTGDWMSGLFSSLLFSKVPPAHIQQLFTCFEAIAVKSGDEIIKEGETGDYFYVIDRGQAQVKNMTGQVNVKLDVGQYFGEEALVAETPRNATVTMLTPGVLMRLGKEDFTRLLHEPVQEVLTFEEYQQQKDNCVLLDVRMPLEFRFRHVPGSRNLPLMSLRDRLFELDNQVKYAVTDDGGRRSHLAAYLLCQAGFDARILQESEHNYSS</sequence>
<dbReference type="CDD" id="cd00038">
    <property type="entry name" value="CAP_ED"/>
    <property type="match status" value="2"/>
</dbReference>
<dbReference type="SUPFAM" id="SSF51206">
    <property type="entry name" value="cAMP-binding domain-like"/>
    <property type="match status" value="2"/>
</dbReference>
<evidence type="ECO:0000259" key="2">
    <source>
        <dbReference type="PROSITE" id="PS50206"/>
    </source>
</evidence>
<comment type="caution">
    <text evidence="3">The sequence shown here is derived from an EMBL/GenBank/DDBJ whole genome shotgun (WGS) entry which is preliminary data.</text>
</comment>
<dbReference type="RefSeq" id="WP_167189062.1">
    <property type="nucleotide sequence ID" value="NZ_JAAONZ010000014.1"/>
</dbReference>
<dbReference type="GO" id="GO:0005952">
    <property type="term" value="C:cAMP-dependent protein kinase complex"/>
    <property type="evidence" value="ECO:0007669"/>
    <property type="project" value="InterPro"/>
</dbReference>
<protein>
    <submittedName>
        <fullName evidence="3">Cyclic nucleotide-binding domain-containing protein</fullName>
    </submittedName>
</protein>
<feature type="domain" description="Rhodanese" evidence="2">
    <location>
        <begin position="288"/>
        <end position="362"/>
    </location>
</feature>
<dbReference type="PROSITE" id="PS00888">
    <property type="entry name" value="CNMP_BINDING_1"/>
    <property type="match status" value="1"/>
</dbReference>
<evidence type="ECO:0000259" key="1">
    <source>
        <dbReference type="PROSITE" id="PS50042"/>
    </source>
</evidence>
<dbReference type="PANTHER" id="PTHR11635:SF152">
    <property type="entry name" value="CAMP-DEPENDENT PROTEIN KINASE TYPE I REGULATORY SUBUNIT-RELATED"/>
    <property type="match status" value="1"/>
</dbReference>
<evidence type="ECO:0000313" key="4">
    <source>
        <dbReference type="Proteomes" id="UP000787472"/>
    </source>
</evidence>
<dbReference type="Pfam" id="PF00581">
    <property type="entry name" value="Rhodanese"/>
    <property type="match status" value="1"/>
</dbReference>
<dbReference type="Proteomes" id="UP000787472">
    <property type="component" value="Unassembled WGS sequence"/>
</dbReference>
<dbReference type="InterPro" id="IPR001763">
    <property type="entry name" value="Rhodanese-like_dom"/>
</dbReference>
<dbReference type="InterPro" id="IPR000595">
    <property type="entry name" value="cNMP-bd_dom"/>
</dbReference>
<dbReference type="SUPFAM" id="SSF52821">
    <property type="entry name" value="Rhodanese/Cell cycle control phosphatase"/>
    <property type="match status" value="1"/>
</dbReference>
<dbReference type="Pfam" id="PF00027">
    <property type="entry name" value="cNMP_binding"/>
    <property type="match status" value="1"/>
</dbReference>
<dbReference type="Gene3D" id="2.60.120.10">
    <property type="entry name" value="Jelly Rolls"/>
    <property type="match status" value="2"/>
</dbReference>
<dbReference type="PROSITE" id="PS50042">
    <property type="entry name" value="CNMP_BINDING_3"/>
    <property type="match status" value="2"/>
</dbReference>
<feature type="domain" description="Cyclic nucleotide-binding" evidence="1">
    <location>
        <begin position="15"/>
        <end position="105"/>
    </location>
</feature>
<dbReference type="InterPro" id="IPR018488">
    <property type="entry name" value="cNMP-bd_CS"/>
</dbReference>
<dbReference type="PANTHER" id="PTHR11635">
    <property type="entry name" value="CAMP-DEPENDENT PROTEIN KINASE REGULATORY CHAIN"/>
    <property type="match status" value="1"/>
</dbReference>
<feature type="domain" description="Cyclic nucleotide-binding" evidence="1">
    <location>
        <begin position="173"/>
        <end position="272"/>
    </location>
</feature>
<dbReference type="AlphaFoldDB" id="A0A9E5MMN6"/>
<reference evidence="3" key="1">
    <citation type="submission" date="2020-03" db="EMBL/GenBank/DDBJ databases">
        <authorList>
            <person name="Guo F."/>
        </authorList>
    </citation>
    <scope>NUCLEOTIDE SEQUENCE</scope>
    <source>
        <strain evidence="3">JCM 30134</strain>
    </source>
</reference>
<evidence type="ECO:0000313" key="3">
    <source>
        <dbReference type="EMBL" id="NHO67063.1"/>
    </source>
</evidence>
<proteinExistence type="predicted"/>
<keyword evidence="4" id="KW-1185">Reference proteome</keyword>
<name>A0A9E5MMN6_9GAMM</name>
<accession>A0A9E5MMN6</accession>
<gene>
    <name evidence="3" type="ORF">G8770_16055</name>
</gene>
<dbReference type="SMART" id="SM00450">
    <property type="entry name" value="RHOD"/>
    <property type="match status" value="1"/>
</dbReference>
<dbReference type="InterPro" id="IPR018490">
    <property type="entry name" value="cNMP-bd_dom_sf"/>
</dbReference>
<dbReference type="PRINTS" id="PR00103">
    <property type="entry name" value="CAMPKINASE"/>
</dbReference>
<dbReference type="PROSITE" id="PS50206">
    <property type="entry name" value="RHODANESE_3"/>
    <property type="match status" value="1"/>
</dbReference>
<organism evidence="3 4">
    <name type="scientific">Pseudomaricurvus hydrocarbonicus</name>
    <dbReference type="NCBI Taxonomy" id="1470433"/>
    <lineage>
        <taxon>Bacteria</taxon>
        <taxon>Pseudomonadati</taxon>
        <taxon>Pseudomonadota</taxon>
        <taxon>Gammaproteobacteria</taxon>
        <taxon>Cellvibrionales</taxon>
        <taxon>Cellvibrionaceae</taxon>
        <taxon>Pseudomaricurvus</taxon>
    </lineage>
</organism>
<dbReference type="InterPro" id="IPR014710">
    <property type="entry name" value="RmlC-like_jellyroll"/>
</dbReference>
<dbReference type="Gene3D" id="3.40.250.10">
    <property type="entry name" value="Rhodanese-like domain"/>
    <property type="match status" value="1"/>
</dbReference>
<dbReference type="GO" id="GO:0005829">
    <property type="term" value="C:cytosol"/>
    <property type="evidence" value="ECO:0007669"/>
    <property type="project" value="TreeGrafter"/>
</dbReference>
<dbReference type="InterPro" id="IPR036873">
    <property type="entry name" value="Rhodanese-like_dom_sf"/>
</dbReference>
<dbReference type="EMBL" id="JAAONZ010000014">
    <property type="protein sequence ID" value="NHO67063.1"/>
    <property type="molecule type" value="Genomic_DNA"/>
</dbReference>
<dbReference type="SMART" id="SM00100">
    <property type="entry name" value="cNMP"/>
    <property type="match status" value="2"/>
</dbReference>